<feature type="transmembrane region" description="Helical" evidence="8">
    <location>
        <begin position="163"/>
        <end position="185"/>
    </location>
</feature>
<feature type="transmembrane region" description="Helical" evidence="8">
    <location>
        <begin position="67"/>
        <end position="87"/>
    </location>
</feature>
<dbReference type="Pfam" id="PF02535">
    <property type="entry name" value="Zip"/>
    <property type="match status" value="1"/>
</dbReference>
<evidence type="ECO:0000313" key="9">
    <source>
        <dbReference type="EMBL" id="MCY6485613.1"/>
    </source>
</evidence>
<proteinExistence type="inferred from homology"/>
<dbReference type="RefSeq" id="WP_268042097.1">
    <property type="nucleotide sequence ID" value="NZ_JAPQER010000008.1"/>
</dbReference>
<organism evidence="9 10">
    <name type="scientific">Clostridium aestuarii</name>
    <dbReference type="NCBI Taxonomy" id="338193"/>
    <lineage>
        <taxon>Bacteria</taxon>
        <taxon>Bacillati</taxon>
        <taxon>Bacillota</taxon>
        <taxon>Clostridia</taxon>
        <taxon>Eubacteriales</taxon>
        <taxon>Clostridiaceae</taxon>
        <taxon>Clostridium</taxon>
    </lineage>
</organism>
<gene>
    <name evidence="9" type="ORF">OW763_14860</name>
</gene>
<comment type="subcellular location">
    <subcellularLocation>
        <location evidence="1">Cell membrane</location>
        <topology evidence="1">Multi-pass membrane protein</topology>
    </subcellularLocation>
</comment>
<evidence type="ECO:0000256" key="2">
    <source>
        <dbReference type="ARBA" id="ARBA00006939"/>
    </source>
</evidence>
<evidence type="ECO:0000256" key="6">
    <source>
        <dbReference type="ARBA" id="ARBA00022989"/>
    </source>
</evidence>
<keyword evidence="10" id="KW-1185">Reference proteome</keyword>
<comment type="caution">
    <text evidence="9">The sequence shown here is derived from an EMBL/GenBank/DDBJ whole genome shotgun (WGS) entry which is preliminary data.</text>
</comment>
<evidence type="ECO:0000256" key="1">
    <source>
        <dbReference type="ARBA" id="ARBA00004651"/>
    </source>
</evidence>
<evidence type="ECO:0000256" key="8">
    <source>
        <dbReference type="SAM" id="Phobius"/>
    </source>
</evidence>
<feature type="transmembrane region" description="Helical" evidence="8">
    <location>
        <begin position="220"/>
        <end position="241"/>
    </location>
</feature>
<protein>
    <submittedName>
        <fullName evidence="9">ZIP family metal transporter</fullName>
    </submittedName>
</protein>
<dbReference type="EMBL" id="JAPQER010000008">
    <property type="protein sequence ID" value="MCY6485613.1"/>
    <property type="molecule type" value="Genomic_DNA"/>
</dbReference>
<accession>A0ABT4D2Z6</accession>
<name>A0ABT4D2Z6_9CLOT</name>
<evidence type="ECO:0000313" key="10">
    <source>
        <dbReference type="Proteomes" id="UP001078443"/>
    </source>
</evidence>
<sequence length="242" mass="26050">MCAQNFFVVTIASLFSILGTIVGASFASLIKEPSNKMIGIVNSFAAGLMFSIVIFDLVPEAMTKLNFITSVNYFVFGIVIIFFIELFSDKSKVLNDISKKAAFMASLGLMIHNFPEGMVMGAGFLASGELGVEMSLLIAIHDIPEGVAIAAPFIASRIKTSKIILYAFLTALPTVIGAWIGVAIGDVSVNLLGEFLSIASGIMFYVIFEDMMPQALELCKWIRAIEGFLLGTILGLVIINIL</sequence>
<keyword evidence="4 8" id="KW-0812">Transmembrane</keyword>
<feature type="transmembrane region" description="Helical" evidence="8">
    <location>
        <begin position="191"/>
        <end position="208"/>
    </location>
</feature>
<evidence type="ECO:0000256" key="3">
    <source>
        <dbReference type="ARBA" id="ARBA00022475"/>
    </source>
</evidence>
<keyword evidence="5" id="KW-0862">Zinc</keyword>
<evidence type="ECO:0000256" key="5">
    <source>
        <dbReference type="ARBA" id="ARBA00022833"/>
    </source>
</evidence>
<feature type="transmembrane region" description="Helical" evidence="8">
    <location>
        <begin position="6"/>
        <end position="30"/>
    </location>
</feature>
<dbReference type="Proteomes" id="UP001078443">
    <property type="component" value="Unassembled WGS sequence"/>
</dbReference>
<evidence type="ECO:0000256" key="7">
    <source>
        <dbReference type="ARBA" id="ARBA00023136"/>
    </source>
</evidence>
<reference evidence="9" key="1">
    <citation type="submission" date="2022-12" db="EMBL/GenBank/DDBJ databases">
        <authorList>
            <person name="Wang J."/>
        </authorList>
    </citation>
    <scope>NUCLEOTIDE SEQUENCE</scope>
    <source>
        <strain evidence="9">HY-45-18</strain>
    </source>
</reference>
<dbReference type="PANTHER" id="PTHR11040">
    <property type="entry name" value="ZINC/IRON TRANSPORTER"/>
    <property type="match status" value="1"/>
</dbReference>
<dbReference type="PANTHER" id="PTHR11040:SF211">
    <property type="entry name" value="ZINC TRANSPORTER ZIP11"/>
    <property type="match status" value="1"/>
</dbReference>
<feature type="transmembrane region" description="Helical" evidence="8">
    <location>
        <begin position="37"/>
        <end position="55"/>
    </location>
</feature>
<evidence type="ECO:0000256" key="4">
    <source>
        <dbReference type="ARBA" id="ARBA00022692"/>
    </source>
</evidence>
<keyword evidence="7 8" id="KW-0472">Membrane</keyword>
<keyword evidence="6 8" id="KW-1133">Transmembrane helix</keyword>
<dbReference type="InterPro" id="IPR003689">
    <property type="entry name" value="ZIP"/>
</dbReference>
<keyword evidence="3" id="KW-1003">Cell membrane</keyword>
<comment type="similarity">
    <text evidence="2">Belongs to the ZIP transporter (TC 2.A.5) family.</text>
</comment>